<protein>
    <submittedName>
        <fullName evidence="2">Dehydratase</fullName>
    </submittedName>
</protein>
<dbReference type="InterPro" id="IPR002539">
    <property type="entry name" value="MaoC-like_dom"/>
</dbReference>
<reference evidence="2 3" key="1">
    <citation type="submission" date="2019-07" db="EMBL/GenBank/DDBJ databases">
        <title>Genomes of sea-ice associated Colwellia species.</title>
        <authorList>
            <person name="Bowman J.P."/>
        </authorList>
    </citation>
    <scope>NUCLEOTIDE SEQUENCE [LARGE SCALE GENOMIC DNA]</scope>
    <source>
        <strain evidence="2 3">ACAM 459</strain>
    </source>
</reference>
<gene>
    <name evidence="2" type="ORF">ESZ36_17505</name>
</gene>
<dbReference type="PANTHER" id="PTHR43664:SF1">
    <property type="entry name" value="BETA-METHYLMALYL-COA DEHYDRATASE"/>
    <property type="match status" value="1"/>
</dbReference>
<dbReference type="PANTHER" id="PTHR43664">
    <property type="entry name" value="MONOAMINE OXIDASE-RELATED"/>
    <property type="match status" value="1"/>
</dbReference>
<dbReference type="Proteomes" id="UP000321822">
    <property type="component" value="Unassembled WGS sequence"/>
</dbReference>
<keyword evidence="3" id="KW-1185">Reference proteome</keyword>
<dbReference type="EMBL" id="VOLT01000010">
    <property type="protein sequence ID" value="TWX65592.1"/>
    <property type="molecule type" value="Genomic_DNA"/>
</dbReference>
<feature type="domain" description="MaoC-like" evidence="1">
    <location>
        <begin position="36"/>
        <end position="125"/>
    </location>
</feature>
<accession>A0A5C6QAA9</accession>
<name>A0A5C6QAA9_9GAMM</name>
<sequence length="166" mass="19183">MSDVINESALKSAKIEQNQKIYWDELNEGEQFSYGHYKVTEHEIIDFAKRYDPMEFHVDPEKAKLSPIGALCASGIHTLGIMQRLTFDNIYANWHIVAWRELRKCHFRLPVFVNDCLTVNMTIAKLSVDTRIDRGNAELKFEVKNAKGKTVLEVEGEIVLQRFPNI</sequence>
<organism evidence="2 3">
    <name type="scientific">Colwellia demingiae</name>
    <dbReference type="NCBI Taxonomy" id="89401"/>
    <lineage>
        <taxon>Bacteria</taxon>
        <taxon>Pseudomonadati</taxon>
        <taxon>Pseudomonadota</taxon>
        <taxon>Gammaproteobacteria</taxon>
        <taxon>Alteromonadales</taxon>
        <taxon>Colwelliaceae</taxon>
        <taxon>Colwellia</taxon>
    </lineage>
</organism>
<evidence type="ECO:0000313" key="3">
    <source>
        <dbReference type="Proteomes" id="UP000321822"/>
    </source>
</evidence>
<evidence type="ECO:0000259" key="1">
    <source>
        <dbReference type="Pfam" id="PF01575"/>
    </source>
</evidence>
<dbReference type="InterPro" id="IPR052342">
    <property type="entry name" value="MCH/BMMD"/>
</dbReference>
<dbReference type="AlphaFoldDB" id="A0A5C6QAA9"/>
<dbReference type="SUPFAM" id="SSF54637">
    <property type="entry name" value="Thioesterase/thiol ester dehydrase-isomerase"/>
    <property type="match status" value="1"/>
</dbReference>
<comment type="caution">
    <text evidence="2">The sequence shown here is derived from an EMBL/GenBank/DDBJ whole genome shotgun (WGS) entry which is preliminary data.</text>
</comment>
<dbReference type="RefSeq" id="WP_146790257.1">
    <property type="nucleotide sequence ID" value="NZ_VOLT01000010.1"/>
</dbReference>
<dbReference type="OrthoDB" id="9774179at2"/>
<dbReference type="Pfam" id="PF01575">
    <property type="entry name" value="MaoC_dehydratas"/>
    <property type="match status" value="1"/>
</dbReference>
<dbReference type="InterPro" id="IPR029069">
    <property type="entry name" value="HotDog_dom_sf"/>
</dbReference>
<proteinExistence type="predicted"/>
<dbReference type="Gene3D" id="3.10.129.10">
    <property type="entry name" value="Hotdog Thioesterase"/>
    <property type="match status" value="1"/>
</dbReference>
<evidence type="ECO:0000313" key="2">
    <source>
        <dbReference type="EMBL" id="TWX65592.1"/>
    </source>
</evidence>